<dbReference type="AlphaFoldDB" id="A0A5A9ZIR6"/>
<dbReference type="Proteomes" id="UP000325291">
    <property type="component" value="Unassembled WGS sequence"/>
</dbReference>
<sequence>MLGSVSRPVKVAKDLLLILVGVLLIAVSAKIAVPMWPVPITTGIVAVLGLAAAYGPRLGLATIALYLVCGALGVDVFAGSAVLST</sequence>
<comment type="similarity">
    <text evidence="1">Belongs to the BioY family.</text>
</comment>
<dbReference type="InterPro" id="IPR003784">
    <property type="entry name" value="BioY"/>
</dbReference>
<dbReference type="PANTHER" id="PTHR34295:SF1">
    <property type="entry name" value="BIOTIN TRANSPORTER BIOY"/>
    <property type="match status" value="1"/>
</dbReference>
<evidence type="ECO:0000313" key="3">
    <source>
        <dbReference type="EMBL" id="KAA0916899.1"/>
    </source>
</evidence>
<evidence type="ECO:0000256" key="1">
    <source>
        <dbReference type="ARBA" id="ARBA00010692"/>
    </source>
</evidence>
<keyword evidence="2" id="KW-1133">Transmembrane helix</keyword>
<dbReference type="PANTHER" id="PTHR34295">
    <property type="entry name" value="BIOTIN TRANSPORTER BIOY"/>
    <property type="match status" value="1"/>
</dbReference>
<dbReference type="GO" id="GO:0005886">
    <property type="term" value="C:plasma membrane"/>
    <property type="evidence" value="ECO:0007669"/>
    <property type="project" value="InterPro"/>
</dbReference>
<organism evidence="3 4">
    <name type="scientific">Aquicoccus porphyridii</name>
    <dbReference type="NCBI Taxonomy" id="1852029"/>
    <lineage>
        <taxon>Bacteria</taxon>
        <taxon>Pseudomonadati</taxon>
        <taxon>Pseudomonadota</taxon>
        <taxon>Alphaproteobacteria</taxon>
        <taxon>Rhodobacterales</taxon>
        <taxon>Paracoccaceae</taxon>
        <taxon>Aquicoccus</taxon>
    </lineage>
</organism>
<dbReference type="Pfam" id="PF02632">
    <property type="entry name" value="BioY"/>
    <property type="match status" value="1"/>
</dbReference>
<keyword evidence="2" id="KW-0812">Transmembrane</keyword>
<comment type="caution">
    <text evidence="3">The sequence shown here is derived from an EMBL/GenBank/DDBJ whole genome shotgun (WGS) entry which is preliminary data.</text>
</comment>
<accession>A0A5A9ZIR6</accession>
<dbReference type="EMBL" id="VINQ01000004">
    <property type="protein sequence ID" value="KAA0916899.1"/>
    <property type="molecule type" value="Genomic_DNA"/>
</dbReference>
<name>A0A5A9ZIR6_9RHOB</name>
<dbReference type="GO" id="GO:0015225">
    <property type="term" value="F:biotin transmembrane transporter activity"/>
    <property type="evidence" value="ECO:0007669"/>
    <property type="project" value="InterPro"/>
</dbReference>
<keyword evidence="2" id="KW-0472">Membrane</keyword>
<evidence type="ECO:0000256" key="2">
    <source>
        <dbReference type="SAM" id="Phobius"/>
    </source>
</evidence>
<dbReference type="Gene3D" id="1.10.1760.20">
    <property type="match status" value="1"/>
</dbReference>
<keyword evidence="4" id="KW-1185">Reference proteome</keyword>
<evidence type="ECO:0008006" key="5">
    <source>
        <dbReference type="Google" id="ProtNLM"/>
    </source>
</evidence>
<reference evidence="3 4" key="1">
    <citation type="submission" date="2019-07" db="EMBL/GenBank/DDBJ databases">
        <title>Aquicoccus porphyridii gen. nov., sp. nov., isolated from a small marine red alga, Porphyridium marinum.</title>
        <authorList>
            <person name="Liu L."/>
        </authorList>
    </citation>
    <scope>NUCLEOTIDE SEQUENCE [LARGE SCALE GENOMIC DNA]</scope>
    <source>
        <strain evidence="3 4">L1 8-17</strain>
    </source>
</reference>
<protein>
    <recommendedName>
        <fullName evidence="5">Biotin transporter BioY</fullName>
    </recommendedName>
</protein>
<gene>
    <name evidence="3" type="ORF">FLO80_08595</name>
</gene>
<proteinExistence type="inferred from homology"/>
<evidence type="ECO:0000313" key="4">
    <source>
        <dbReference type="Proteomes" id="UP000325291"/>
    </source>
</evidence>
<feature type="transmembrane region" description="Helical" evidence="2">
    <location>
        <begin position="63"/>
        <end position="83"/>
    </location>
</feature>